<proteinExistence type="predicted"/>
<feature type="region of interest" description="Disordered" evidence="1">
    <location>
        <begin position="1"/>
        <end position="30"/>
    </location>
</feature>
<protein>
    <submittedName>
        <fullName evidence="2">Uncharacterized protein</fullName>
    </submittedName>
</protein>
<feature type="compositionally biased region" description="Basic and acidic residues" evidence="1">
    <location>
        <begin position="1"/>
        <end position="14"/>
    </location>
</feature>
<dbReference type="EMBL" id="JABBWM010000011">
    <property type="protein sequence ID" value="KAG2113740.1"/>
    <property type="molecule type" value="Genomic_DNA"/>
</dbReference>
<evidence type="ECO:0000256" key="1">
    <source>
        <dbReference type="SAM" id="MobiDB-lite"/>
    </source>
</evidence>
<sequence length="159" mass="17716">MYHEVIDKATDRARRVTNAKRQSSLRKSGHSDVIVAATPTILMQEDSCKPSTPHSAIKAAEGGKSTRRRHAHLHTREEVGIAVKIVQDLEASFGWAPPLSINPRDADNLLVGPESISYDDNIAAEFAAPEELKKTEEVRDINEVKVLDPEQCWREMFSS</sequence>
<evidence type="ECO:0000313" key="2">
    <source>
        <dbReference type="EMBL" id="KAG2113740.1"/>
    </source>
</evidence>
<keyword evidence="3" id="KW-1185">Reference proteome</keyword>
<dbReference type="GeneID" id="64702685"/>
<dbReference type="RefSeq" id="XP_041296034.1">
    <property type="nucleotide sequence ID" value="XM_041440426.1"/>
</dbReference>
<evidence type="ECO:0000313" key="3">
    <source>
        <dbReference type="Proteomes" id="UP000823399"/>
    </source>
</evidence>
<comment type="caution">
    <text evidence="2">The sequence shown here is derived from an EMBL/GenBank/DDBJ whole genome shotgun (WGS) entry which is preliminary data.</text>
</comment>
<dbReference type="AlphaFoldDB" id="A0A9P7FEW7"/>
<accession>A0A9P7FEW7</accession>
<gene>
    <name evidence="2" type="ORF">F5147DRAFT_759024</name>
</gene>
<organism evidence="2 3">
    <name type="scientific">Suillus discolor</name>
    <dbReference type="NCBI Taxonomy" id="1912936"/>
    <lineage>
        <taxon>Eukaryota</taxon>
        <taxon>Fungi</taxon>
        <taxon>Dikarya</taxon>
        <taxon>Basidiomycota</taxon>
        <taxon>Agaricomycotina</taxon>
        <taxon>Agaricomycetes</taxon>
        <taxon>Agaricomycetidae</taxon>
        <taxon>Boletales</taxon>
        <taxon>Suillineae</taxon>
        <taxon>Suillaceae</taxon>
        <taxon>Suillus</taxon>
    </lineage>
</organism>
<feature type="region of interest" description="Disordered" evidence="1">
    <location>
        <begin position="45"/>
        <end position="69"/>
    </location>
</feature>
<dbReference type="Proteomes" id="UP000823399">
    <property type="component" value="Unassembled WGS sequence"/>
</dbReference>
<reference evidence="2" key="1">
    <citation type="journal article" date="2020" name="New Phytol.">
        <title>Comparative genomics reveals dynamic genome evolution in host specialist ectomycorrhizal fungi.</title>
        <authorList>
            <person name="Lofgren L.A."/>
            <person name="Nguyen N.H."/>
            <person name="Vilgalys R."/>
            <person name="Ruytinx J."/>
            <person name="Liao H.L."/>
            <person name="Branco S."/>
            <person name="Kuo A."/>
            <person name="LaButti K."/>
            <person name="Lipzen A."/>
            <person name="Andreopoulos W."/>
            <person name="Pangilinan J."/>
            <person name="Riley R."/>
            <person name="Hundley H."/>
            <person name="Na H."/>
            <person name="Barry K."/>
            <person name="Grigoriev I.V."/>
            <person name="Stajich J.E."/>
            <person name="Kennedy P.G."/>
        </authorList>
    </citation>
    <scope>NUCLEOTIDE SEQUENCE</scope>
    <source>
        <strain evidence="2">FC423</strain>
    </source>
</reference>
<name>A0A9P7FEW7_9AGAM</name>
<dbReference type="OrthoDB" id="2680670at2759"/>
<feature type="compositionally biased region" description="Basic residues" evidence="1">
    <location>
        <begin position="15"/>
        <end position="28"/>
    </location>
</feature>